<dbReference type="Proteomes" id="UP000696280">
    <property type="component" value="Unassembled WGS sequence"/>
</dbReference>
<gene>
    <name evidence="4" type="ORF">HYFRA_00011010</name>
</gene>
<evidence type="ECO:0000256" key="2">
    <source>
        <dbReference type="ARBA" id="ARBA00022857"/>
    </source>
</evidence>
<dbReference type="PRINTS" id="PR00081">
    <property type="entry name" value="GDHRDH"/>
</dbReference>
<evidence type="ECO:0000313" key="4">
    <source>
        <dbReference type="EMBL" id="CAG8955744.1"/>
    </source>
</evidence>
<comment type="caution">
    <text evidence="4">The sequence shown here is derived from an EMBL/GenBank/DDBJ whole genome shotgun (WGS) entry which is preliminary data.</text>
</comment>
<dbReference type="AlphaFoldDB" id="A0A9N9PJF4"/>
<comment type="similarity">
    <text evidence="1">Belongs to the short-chain dehydrogenases/reductases (SDR) family.</text>
</comment>
<evidence type="ECO:0000313" key="5">
    <source>
        <dbReference type="Proteomes" id="UP000696280"/>
    </source>
</evidence>
<proteinExistence type="inferred from homology"/>
<dbReference type="OrthoDB" id="1933717at2759"/>
<organism evidence="4 5">
    <name type="scientific">Hymenoscyphus fraxineus</name>
    <dbReference type="NCBI Taxonomy" id="746836"/>
    <lineage>
        <taxon>Eukaryota</taxon>
        <taxon>Fungi</taxon>
        <taxon>Dikarya</taxon>
        <taxon>Ascomycota</taxon>
        <taxon>Pezizomycotina</taxon>
        <taxon>Leotiomycetes</taxon>
        <taxon>Helotiales</taxon>
        <taxon>Helotiaceae</taxon>
        <taxon>Hymenoscyphus</taxon>
    </lineage>
</organism>
<dbReference type="Gene3D" id="3.40.50.720">
    <property type="entry name" value="NAD(P)-binding Rossmann-like Domain"/>
    <property type="match status" value="1"/>
</dbReference>
<dbReference type="GO" id="GO:0016491">
    <property type="term" value="F:oxidoreductase activity"/>
    <property type="evidence" value="ECO:0007669"/>
    <property type="project" value="UniProtKB-KW"/>
</dbReference>
<dbReference type="InterPro" id="IPR002347">
    <property type="entry name" value="SDR_fam"/>
</dbReference>
<dbReference type="EMBL" id="CAJVRL010000065">
    <property type="protein sequence ID" value="CAG8955744.1"/>
    <property type="molecule type" value="Genomic_DNA"/>
</dbReference>
<keyword evidence="5" id="KW-1185">Reference proteome</keyword>
<evidence type="ECO:0000256" key="1">
    <source>
        <dbReference type="ARBA" id="ARBA00006484"/>
    </source>
</evidence>
<dbReference type="Pfam" id="PF00106">
    <property type="entry name" value="adh_short"/>
    <property type="match status" value="1"/>
</dbReference>
<protein>
    <submittedName>
        <fullName evidence="4">Uncharacterized protein</fullName>
    </submittedName>
</protein>
<evidence type="ECO:0000256" key="3">
    <source>
        <dbReference type="ARBA" id="ARBA00023002"/>
    </source>
</evidence>
<dbReference type="PANTHER" id="PTHR43963">
    <property type="entry name" value="CARBONYL REDUCTASE 1-RELATED"/>
    <property type="match status" value="1"/>
</dbReference>
<dbReference type="InterPro" id="IPR036291">
    <property type="entry name" value="NAD(P)-bd_dom_sf"/>
</dbReference>
<reference evidence="4" key="1">
    <citation type="submission" date="2021-07" db="EMBL/GenBank/DDBJ databases">
        <authorList>
            <person name="Durling M."/>
        </authorList>
    </citation>
    <scope>NUCLEOTIDE SEQUENCE</scope>
</reference>
<sequence length="114" mass="12772">MAELTRVAVVIGAILPTSLILTEKLSINTLLSRIKDEQVSGLDVLIQVAGVYHYRNNISAKDRNETLDLNYHATLSMCQNPIPLIRPGGRIVNLSSQSGQLHYFTPQLRERFLK</sequence>
<dbReference type="SUPFAM" id="SSF51735">
    <property type="entry name" value="NAD(P)-binding Rossmann-fold domains"/>
    <property type="match status" value="1"/>
</dbReference>
<keyword evidence="2" id="KW-0521">NADP</keyword>
<dbReference type="PANTHER" id="PTHR43963:SF6">
    <property type="entry name" value="CHAIN DEHYDROGENASE FAMILY PROTEIN, PUTATIVE (AFU_ORTHOLOGUE AFUA_3G15350)-RELATED"/>
    <property type="match status" value="1"/>
</dbReference>
<accession>A0A9N9PJF4</accession>
<name>A0A9N9PJF4_9HELO</name>
<keyword evidence="3" id="KW-0560">Oxidoreductase</keyword>